<dbReference type="RefSeq" id="WP_344075354.1">
    <property type="nucleotide sequence ID" value="NZ_BAAALS010000001.1"/>
</dbReference>
<comment type="caution">
    <text evidence="2">The sequence shown here is derived from an EMBL/GenBank/DDBJ whole genome shotgun (WGS) entry which is preliminary data.</text>
</comment>
<dbReference type="Pfam" id="PF03729">
    <property type="entry name" value="DUF308"/>
    <property type="match status" value="1"/>
</dbReference>
<keyword evidence="1" id="KW-0812">Transmembrane</keyword>
<keyword evidence="1" id="KW-1133">Transmembrane helix</keyword>
<keyword evidence="3" id="KW-1185">Reference proteome</keyword>
<keyword evidence="1" id="KW-0472">Membrane</keyword>
<dbReference type="InterPro" id="IPR005325">
    <property type="entry name" value="DUF308_memb"/>
</dbReference>
<proteinExistence type="predicted"/>
<feature type="transmembrane region" description="Helical" evidence="1">
    <location>
        <begin position="94"/>
        <end position="118"/>
    </location>
</feature>
<dbReference type="PANTHER" id="PTHR34989">
    <property type="entry name" value="PROTEIN HDED"/>
    <property type="match status" value="1"/>
</dbReference>
<evidence type="ECO:0000256" key="1">
    <source>
        <dbReference type="SAM" id="Phobius"/>
    </source>
</evidence>
<dbReference type="InterPro" id="IPR052712">
    <property type="entry name" value="Acid_resist_chaperone_HdeD"/>
</dbReference>
<feature type="transmembrane region" description="Helical" evidence="1">
    <location>
        <begin position="12"/>
        <end position="33"/>
    </location>
</feature>
<dbReference type="Proteomes" id="UP001500655">
    <property type="component" value="Unassembled WGS sequence"/>
</dbReference>
<dbReference type="PANTHER" id="PTHR34989:SF1">
    <property type="entry name" value="PROTEIN HDED"/>
    <property type="match status" value="1"/>
</dbReference>
<evidence type="ECO:0008006" key="4">
    <source>
        <dbReference type="Google" id="ProtNLM"/>
    </source>
</evidence>
<sequence length="181" mass="19891">MTAIPSPPQLRTASWWFFLITGICWIAIAWIVLRFTVTSVAAIAVLAGVVILAAAVVEAAHAFTAPSWRWLHGVLAVLFLITGVVALLNPGSTFFWLSAFIGWYLLFKGAADIVLAFLTKEENDAWWLLLIVGIIELGFGFWAAGRFERSAYLLIVYVAVIALTHGVTDIVAAFRLRRLAD</sequence>
<feature type="transmembrane region" description="Helical" evidence="1">
    <location>
        <begin position="151"/>
        <end position="174"/>
    </location>
</feature>
<gene>
    <name evidence="2" type="ORF">GCM10009681_00220</name>
</gene>
<feature type="transmembrane region" description="Helical" evidence="1">
    <location>
        <begin position="39"/>
        <end position="63"/>
    </location>
</feature>
<accession>A0ABN2JNZ8</accession>
<reference evidence="2 3" key="1">
    <citation type="journal article" date="2019" name="Int. J. Syst. Evol. Microbiol.">
        <title>The Global Catalogue of Microorganisms (GCM) 10K type strain sequencing project: providing services to taxonomists for standard genome sequencing and annotation.</title>
        <authorList>
            <consortium name="The Broad Institute Genomics Platform"/>
            <consortium name="The Broad Institute Genome Sequencing Center for Infectious Disease"/>
            <person name="Wu L."/>
            <person name="Ma J."/>
        </authorList>
    </citation>
    <scope>NUCLEOTIDE SEQUENCE [LARGE SCALE GENOMIC DNA]</scope>
    <source>
        <strain evidence="2 3">JCM 13249</strain>
    </source>
</reference>
<feature type="transmembrane region" description="Helical" evidence="1">
    <location>
        <begin position="70"/>
        <end position="88"/>
    </location>
</feature>
<evidence type="ECO:0000313" key="3">
    <source>
        <dbReference type="Proteomes" id="UP001500655"/>
    </source>
</evidence>
<name>A0ABN2JNZ8_9ACTN</name>
<protein>
    <recommendedName>
        <fullName evidence="4">HdeD family acid-resistance protein</fullName>
    </recommendedName>
</protein>
<evidence type="ECO:0000313" key="2">
    <source>
        <dbReference type="EMBL" id="GAA1734054.1"/>
    </source>
</evidence>
<dbReference type="EMBL" id="BAAALS010000001">
    <property type="protein sequence ID" value="GAA1734054.1"/>
    <property type="molecule type" value="Genomic_DNA"/>
</dbReference>
<feature type="transmembrane region" description="Helical" evidence="1">
    <location>
        <begin position="125"/>
        <end position="145"/>
    </location>
</feature>
<organism evidence="2 3">
    <name type="scientific">Luedemannella helvata</name>
    <dbReference type="NCBI Taxonomy" id="349315"/>
    <lineage>
        <taxon>Bacteria</taxon>
        <taxon>Bacillati</taxon>
        <taxon>Actinomycetota</taxon>
        <taxon>Actinomycetes</taxon>
        <taxon>Micromonosporales</taxon>
        <taxon>Micromonosporaceae</taxon>
        <taxon>Luedemannella</taxon>
    </lineage>
</organism>